<organism evidence="14 15">
    <name type="scientific">Tegillarca granosa</name>
    <name type="common">Malaysian cockle</name>
    <name type="synonym">Anadara granosa</name>
    <dbReference type="NCBI Taxonomy" id="220873"/>
    <lineage>
        <taxon>Eukaryota</taxon>
        <taxon>Metazoa</taxon>
        <taxon>Spiralia</taxon>
        <taxon>Lophotrochozoa</taxon>
        <taxon>Mollusca</taxon>
        <taxon>Bivalvia</taxon>
        <taxon>Autobranchia</taxon>
        <taxon>Pteriomorphia</taxon>
        <taxon>Arcoida</taxon>
        <taxon>Arcoidea</taxon>
        <taxon>Arcidae</taxon>
        <taxon>Tegillarca</taxon>
    </lineage>
</organism>
<comment type="caution">
    <text evidence="14">The sequence shown here is derived from an EMBL/GenBank/DDBJ whole genome shotgun (WGS) entry which is preliminary data.</text>
</comment>
<gene>
    <name evidence="14" type="ORF">KUTeg_020152</name>
</gene>
<evidence type="ECO:0000256" key="5">
    <source>
        <dbReference type="ARBA" id="ARBA00022989"/>
    </source>
</evidence>
<dbReference type="InterPro" id="IPR017979">
    <property type="entry name" value="GPCR_3_CS"/>
</dbReference>
<dbReference type="EMBL" id="JARBDR010000918">
    <property type="protein sequence ID" value="KAJ8301165.1"/>
    <property type="molecule type" value="Genomic_DNA"/>
</dbReference>
<evidence type="ECO:0000313" key="15">
    <source>
        <dbReference type="Proteomes" id="UP001217089"/>
    </source>
</evidence>
<protein>
    <recommendedName>
        <fullName evidence="13">G-protein coupled receptors family 3 profile domain-containing protein</fullName>
    </recommendedName>
</protein>
<name>A0ABQ9ECD4_TEGGR</name>
<evidence type="ECO:0000256" key="8">
    <source>
        <dbReference type="ARBA" id="ARBA00023170"/>
    </source>
</evidence>
<dbReference type="SUPFAM" id="SSF53822">
    <property type="entry name" value="Periplasmic binding protein-like I"/>
    <property type="match status" value="1"/>
</dbReference>
<reference evidence="14 15" key="1">
    <citation type="submission" date="2022-12" db="EMBL/GenBank/DDBJ databases">
        <title>Chromosome-level genome of Tegillarca granosa.</title>
        <authorList>
            <person name="Kim J."/>
        </authorList>
    </citation>
    <scope>NUCLEOTIDE SEQUENCE [LARGE SCALE GENOMIC DNA]</scope>
    <source>
        <strain evidence="14">Teg-2019</strain>
        <tissue evidence="14">Adductor muscle</tissue>
    </source>
</reference>
<keyword evidence="8" id="KW-0675">Receptor</keyword>
<dbReference type="PROSITE" id="PS00980">
    <property type="entry name" value="G_PROTEIN_RECEP_F3_2"/>
    <property type="match status" value="1"/>
</dbReference>
<keyword evidence="15" id="KW-1185">Reference proteome</keyword>
<evidence type="ECO:0000256" key="1">
    <source>
        <dbReference type="ARBA" id="ARBA00004651"/>
    </source>
</evidence>
<dbReference type="Pfam" id="PF07562">
    <property type="entry name" value="NCD3G"/>
    <property type="match status" value="1"/>
</dbReference>
<evidence type="ECO:0000256" key="6">
    <source>
        <dbReference type="ARBA" id="ARBA00023040"/>
    </source>
</evidence>
<dbReference type="InterPro" id="IPR000162">
    <property type="entry name" value="GPCR_3_mtglu_rcpt"/>
</dbReference>
<feature type="signal peptide" evidence="12">
    <location>
        <begin position="1"/>
        <end position="21"/>
    </location>
</feature>
<dbReference type="CDD" id="cd15934">
    <property type="entry name" value="7tmC_mGluRs_group2_3"/>
    <property type="match status" value="1"/>
</dbReference>
<feature type="transmembrane region" description="Helical" evidence="11">
    <location>
        <begin position="592"/>
        <end position="616"/>
    </location>
</feature>
<dbReference type="InterPro" id="IPR000337">
    <property type="entry name" value="GPCR_3"/>
</dbReference>
<dbReference type="InterPro" id="IPR017978">
    <property type="entry name" value="GPCR_3_C"/>
</dbReference>
<evidence type="ECO:0000256" key="3">
    <source>
        <dbReference type="ARBA" id="ARBA00022475"/>
    </source>
</evidence>
<dbReference type="PRINTS" id="PR00593">
    <property type="entry name" value="MTABOTROPICR"/>
</dbReference>
<feature type="transmembrane region" description="Helical" evidence="11">
    <location>
        <begin position="631"/>
        <end position="651"/>
    </location>
</feature>
<dbReference type="Gene3D" id="2.10.50.30">
    <property type="entry name" value="GPCR, family 3, nine cysteines domain"/>
    <property type="match status" value="1"/>
</dbReference>
<feature type="transmembrane region" description="Helical" evidence="11">
    <location>
        <begin position="752"/>
        <end position="773"/>
    </location>
</feature>
<evidence type="ECO:0000256" key="4">
    <source>
        <dbReference type="ARBA" id="ARBA00022692"/>
    </source>
</evidence>
<accession>A0ABQ9ECD4</accession>
<dbReference type="Pfam" id="PF00003">
    <property type="entry name" value="7tm_3"/>
    <property type="match status" value="1"/>
</dbReference>
<comment type="subcellular location">
    <subcellularLocation>
        <location evidence="1">Cell membrane</location>
        <topology evidence="1">Multi-pass membrane protein</topology>
    </subcellularLocation>
</comment>
<keyword evidence="7 11" id="KW-0472">Membrane</keyword>
<keyword evidence="9" id="KW-0325">Glycoprotein</keyword>
<feature type="transmembrane region" description="Helical" evidence="11">
    <location>
        <begin position="705"/>
        <end position="726"/>
    </location>
</feature>
<comment type="similarity">
    <text evidence="2">Belongs to the G-protein coupled receptor 3 family.</text>
</comment>
<sequence>MGCVFLCYFIWRLILIYEIQQKVTCIAILTRNNSLIISSKSALIEGDILLGGLFPVHQKGRGDHACGMININRGVQRVEAMLYSIDKINKDKTILPNITLGAEVFDTCARSTYALEQSLEFIRGSFSTLGGSDFECDDGSAAKPKTTPKIVAGVIGGSYSSVSIQVANLLRLFKMPQISYASTSSALSDKSRYDFFVRTVPPDNFQAKAMADILQFYNWTYVSSVASEGDYGQYGIESFLDEARRRNICVPLTLKIPSRSDSLTFDTKIKELNKKENAKVVILFLRVEDAKNLLDAAKRKGLYNRFTWIASDGWGIQSAPVLGNEIVAEGALTIELQSANLPDFVDYFLSLKPSVNLRNPWFEEYWENVFDCKLSNEFKPTLSDGNTYTKPCTGNESLSTASFKQETKVQFIYDAVQVVARALDRLQKDLCPNTTSLCDDMKKIEGEKFLKSYILNTSFNDGYGGEVKFDEKGDAYGRYTIMNYQRNNLTGKYGYVVVGNWTSSLELNTDKIIWSGGTKILPHSHCSQPCAFDEYKFVGEVDTCCWVCIKCQDWQYLEDEFTCKDCGPGRWPHPDKKSCYSLPAKYMRWNTIYALIPMGLALVGLFLTSVVIVTFVKHNDTPIVMASGRELSYMLLGGCLSCYMMTFLLLAKPTVVMCALQRFGVGFGFSVIYSSLLTKTNRISRIFNSARRSAKRPAFISPKSQIIITGILISIQVLFTIIWLVLEIPGTRLYFPYGKRNEVILKCRTDDISFLVSLIYNMLLIIICTLYAIKTRKIPENFNESKFIGFAMYTTCIVWLAFVPIYFGTLNSFEIQITTLCASISLSATVALVCLFTPKMYIIVFQPEKNVRRLTMNSASYKKGVSQTSSVLNSYNHNATEKYIYGIVIDKITKKLTKKLAYI</sequence>
<keyword evidence="12" id="KW-0732">Signal</keyword>
<feature type="transmembrane region" description="Helical" evidence="11">
    <location>
        <begin position="785"/>
        <end position="807"/>
    </location>
</feature>
<dbReference type="Pfam" id="PF01094">
    <property type="entry name" value="ANF_receptor"/>
    <property type="match status" value="1"/>
</dbReference>
<keyword evidence="3" id="KW-1003">Cell membrane</keyword>
<dbReference type="InterPro" id="IPR050726">
    <property type="entry name" value="mGluR"/>
</dbReference>
<dbReference type="PANTHER" id="PTHR24060">
    <property type="entry name" value="METABOTROPIC GLUTAMATE RECEPTOR"/>
    <property type="match status" value="1"/>
</dbReference>
<dbReference type="PRINTS" id="PR00248">
    <property type="entry name" value="GPCRMGR"/>
</dbReference>
<dbReference type="InterPro" id="IPR011500">
    <property type="entry name" value="GPCR_3_9-Cys_dom"/>
</dbReference>
<keyword evidence="6" id="KW-0297">G-protein coupled receptor</keyword>
<evidence type="ECO:0000256" key="7">
    <source>
        <dbReference type="ARBA" id="ARBA00023136"/>
    </source>
</evidence>
<dbReference type="PROSITE" id="PS50259">
    <property type="entry name" value="G_PROTEIN_RECEP_F3_4"/>
    <property type="match status" value="1"/>
</dbReference>
<keyword evidence="5 11" id="KW-1133">Transmembrane helix</keyword>
<feature type="chain" id="PRO_5045362499" description="G-protein coupled receptors family 3 profile domain-containing protein" evidence="12">
    <location>
        <begin position="22"/>
        <end position="903"/>
    </location>
</feature>
<evidence type="ECO:0000256" key="12">
    <source>
        <dbReference type="SAM" id="SignalP"/>
    </source>
</evidence>
<dbReference type="InterPro" id="IPR001828">
    <property type="entry name" value="ANF_lig-bd_rcpt"/>
</dbReference>
<evidence type="ECO:0000313" key="14">
    <source>
        <dbReference type="EMBL" id="KAJ8301165.1"/>
    </source>
</evidence>
<feature type="transmembrane region" description="Helical" evidence="11">
    <location>
        <begin position="663"/>
        <end position="684"/>
    </location>
</feature>
<evidence type="ECO:0000256" key="10">
    <source>
        <dbReference type="ARBA" id="ARBA00023224"/>
    </source>
</evidence>
<evidence type="ECO:0000256" key="9">
    <source>
        <dbReference type="ARBA" id="ARBA00023180"/>
    </source>
</evidence>
<evidence type="ECO:0000256" key="11">
    <source>
        <dbReference type="SAM" id="Phobius"/>
    </source>
</evidence>
<proteinExistence type="inferred from homology"/>
<keyword evidence="4 11" id="KW-0812">Transmembrane</keyword>
<evidence type="ECO:0000256" key="2">
    <source>
        <dbReference type="ARBA" id="ARBA00007242"/>
    </source>
</evidence>
<dbReference type="InterPro" id="IPR038550">
    <property type="entry name" value="GPCR_3_9-Cys_sf"/>
</dbReference>
<keyword evidence="10" id="KW-0807">Transducer</keyword>
<dbReference type="Gene3D" id="3.40.50.2300">
    <property type="match status" value="2"/>
</dbReference>
<feature type="transmembrane region" description="Helical" evidence="11">
    <location>
        <begin position="813"/>
        <end position="836"/>
    </location>
</feature>
<feature type="domain" description="G-protein coupled receptors family 3 profile" evidence="13">
    <location>
        <begin position="593"/>
        <end position="859"/>
    </location>
</feature>
<dbReference type="Proteomes" id="UP001217089">
    <property type="component" value="Unassembled WGS sequence"/>
</dbReference>
<evidence type="ECO:0000259" key="13">
    <source>
        <dbReference type="PROSITE" id="PS50259"/>
    </source>
</evidence>
<dbReference type="InterPro" id="IPR028082">
    <property type="entry name" value="Peripla_BP_I"/>
</dbReference>